<name>A0ABU4GD87_9BACL</name>
<accession>A0ABU4GD87</accession>
<organism evidence="2 3">
    <name type="scientific">Sporosarcina saromensis</name>
    <dbReference type="NCBI Taxonomy" id="359365"/>
    <lineage>
        <taxon>Bacteria</taxon>
        <taxon>Bacillati</taxon>
        <taxon>Bacillota</taxon>
        <taxon>Bacilli</taxon>
        <taxon>Bacillales</taxon>
        <taxon>Caryophanaceae</taxon>
        <taxon>Sporosarcina</taxon>
    </lineage>
</organism>
<protein>
    <submittedName>
        <fullName evidence="2">DUF3221 domain-containing protein</fullName>
    </submittedName>
</protein>
<evidence type="ECO:0000256" key="1">
    <source>
        <dbReference type="SAM" id="SignalP"/>
    </source>
</evidence>
<reference evidence="2 3" key="1">
    <citation type="submission" date="2023-06" db="EMBL/GenBank/DDBJ databases">
        <title>Sporosarcina sp. nov., isolated from Korean traditional fermented seafood 'Jeotgal'.</title>
        <authorList>
            <person name="Yang A.I."/>
            <person name="Shin N.-R."/>
        </authorList>
    </citation>
    <scope>NUCLEOTIDE SEQUENCE [LARGE SCALE GENOMIC DNA]</scope>
    <source>
        <strain evidence="2 3">KCTC13119</strain>
    </source>
</reference>
<comment type="caution">
    <text evidence="2">The sequence shown here is derived from an EMBL/GenBank/DDBJ whole genome shotgun (WGS) entry which is preliminary data.</text>
</comment>
<feature type="chain" id="PRO_5046865721" evidence="1">
    <location>
        <begin position="25"/>
        <end position="363"/>
    </location>
</feature>
<proteinExistence type="predicted"/>
<evidence type="ECO:0000313" key="3">
    <source>
        <dbReference type="Proteomes" id="UP001282284"/>
    </source>
</evidence>
<dbReference type="EMBL" id="JAUBDI010000025">
    <property type="protein sequence ID" value="MDW0114945.1"/>
    <property type="molecule type" value="Genomic_DNA"/>
</dbReference>
<sequence>MRVKVSAVILSVALLLGGCGTSSTDESLKNAAAEEHEWKTVKTVSGHEIIAELEQTVEVTERVKSIQANEGPTVIQALDEIYGENGFRHEGVIFYGDGGKEQPGIWVGVKNPDERMNELLSILQPKVDAGEIIAEPIYIFRSPHTEKELHDLQDEVARVVNGMRIDRGFSAVAVDIITGEFTIRHDHLKAEHQEELRKIFSDTTIYFEQNGSMVAEPGESSIIWPKQVSTEMPVDDGGFIFSIDKGKIFVVGGNQGEVIYEFPEADQLKVGQRVKVEPSGGLKLSLPAKGEAKFVEVMPDYKPVGAILSESQVVAKAIEQYDGGKSISDYLTIKGIAFDRAENKWVVDTLQDEEKVLMEIKDH</sequence>
<evidence type="ECO:0000313" key="2">
    <source>
        <dbReference type="EMBL" id="MDW0114945.1"/>
    </source>
</evidence>
<keyword evidence="1" id="KW-0732">Signal</keyword>
<dbReference type="RefSeq" id="WP_317946361.1">
    <property type="nucleotide sequence ID" value="NZ_JAUBDI010000025.1"/>
</dbReference>
<dbReference type="Proteomes" id="UP001282284">
    <property type="component" value="Unassembled WGS sequence"/>
</dbReference>
<feature type="signal peptide" evidence="1">
    <location>
        <begin position="1"/>
        <end position="24"/>
    </location>
</feature>
<keyword evidence="3" id="KW-1185">Reference proteome</keyword>
<gene>
    <name evidence="2" type="ORF">QT711_17330</name>
</gene>
<dbReference type="PROSITE" id="PS51257">
    <property type="entry name" value="PROKAR_LIPOPROTEIN"/>
    <property type="match status" value="1"/>
</dbReference>